<evidence type="ECO:0000256" key="1">
    <source>
        <dbReference type="SAM" id="MobiDB-lite"/>
    </source>
</evidence>
<reference evidence="2 3" key="1">
    <citation type="submission" date="2020-12" db="EMBL/GenBank/DDBJ databases">
        <title>Geomonas sp. Red259, isolated from paddy soil.</title>
        <authorList>
            <person name="Xu Z."/>
            <person name="Zhang Z."/>
            <person name="Masuda Y."/>
            <person name="Itoh H."/>
            <person name="Senoo K."/>
        </authorList>
    </citation>
    <scope>NUCLEOTIDE SEQUENCE [LARGE SCALE GENOMIC DNA]</scope>
    <source>
        <strain evidence="2 3">Red259</strain>
    </source>
</reference>
<feature type="compositionally biased region" description="Low complexity" evidence="1">
    <location>
        <begin position="57"/>
        <end position="70"/>
    </location>
</feature>
<name>A0ABS0YXA9_9BACT</name>
<dbReference type="RefSeq" id="WP_199397088.1">
    <property type="nucleotide sequence ID" value="NZ_JAEMHK010000021.1"/>
</dbReference>
<protein>
    <submittedName>
        <fullName evidence="2">DUF2845 domain-containing protein</fullName>
    </submittedName>
</protein>
<dbReference type="Proteomes" id="UP000641025">
    <property type="component" value="Unassembled WGS sequence"/>
</dbReference>
<dbReference type="EMBL" id="JAEMHK010000021">
    <property type="protein sequence ID" value="MBJ6802617.1"/>
    <property type="molecule type" value="Genomic_DNA"/>
</dbReference>
<gene>
    <name evidence="2" type="ORF">JFN90_21015</name>
</gene>
<comment type="caution">
    <text evidence="2">The sequence shown here is derived from an EMBL/GenBank/DDBJ whole genome shotgun (WGS) entry which is preliminary data.</text>
</comment>
<keyword evidence="3" id="KW-1185">Reference proteome</keyword>
<dbReference type="Pfam" id="PF11006">
    <property type="entry name" value="DUF2845"/>
    <property type="match status" value="1"/>
</dbReference>
<evidence type="ECO:0000313" key="2">
    <source>
        <dbReference type="EMBL" id="MBJ6802617.1"/>
    </source>
</evidence>
<accession>A0ABS0YXA9</accession>
<feature type="region of interest" description="Disordered" evidence="1">
    <location>
        <begin position="47"/>
        <end position="70"/>
    </location>
</feature>
<sequence>MTQKRKSQETQKAAGLWVCVLMLLFAVQLVKADLKSFIFGAPQEPAVPTQQVPSMPSQPIEIPAPQPQAQKPKSEYEHYTDKNGNEVVIVPARYEASLAEPAPIQVAPQQSMQQRSPLPSQQVAPATVAPIQAAPPRNVALVAMNAANATTGMNVFESCRCSNGLAARGDSRGEVLQKCGQPVAYQSPGKSDCDPIWLYNFGPNEFMQGVCFKRGRVSKVLSLDYGY</sequence>
<proteinExistence type="predicted"/>
<organism evidence="2 3">
    <name type="scientific">Geomonas propionica</name>
    <dbReference type="NCBI Taxonomy" id="2798582"/>
    <lineage>
        <taxon>Bacteria</taxon>
        <taxon>Pseudomonadati</taxon>
        <taxon>Thermodesulfobacteriota</taxon>
        <taxon>Desulfuromonadia</taxon>
        <taxon>Geobacterales</taxon>
        <taxon>Geobacteraceae</taxon>
        <taxon>Geomonas</taxon>
    </lineage>
</organism>
<evidence type="ECO:0000313" key="3">
    <source>
        <dbReference type="Proteomes" id="UP000641025"/>
    </source>
</evidence>
<dbReference type="InterPro" id="IPR021268">
    <property type="entry name" value="DUF2845"/>
</dbReference>